<dbReference type="SMART" id="SM00854">
    <property type="entry name" value="PGA_cap"/>
    <property type="match status" value="1"/>
</dbReference>
<dbReference type="EC" id="3.1.-.-" evidence="3"/>
<dbReference type="PANTHER" id="PTHR33393">
    <property type="entry name" value="POLYGLUTAMINE SYNTHESIS ACCESSORY PROTEIN RV0574C-RELATED"/>
    <property type="match status" value="1"/>
</dbReference>
<name>A0ABU9WWV9_9MICC</name>
<evidence type="ECO:0000313" key="4">
    <source>
        <dbReference type="Proteomes" id="UP001422074"/>
    </source>
</evidence>
<dbReference type="SUPFAM" id="SSF56300">
    <property type="entry name" value="Metallo-dependent phosphatases"/>
    <property type="match status" value="1"/>
</dbReference>
<keyword evidence="4" id="KW-1185">Reference proteome</keyword>
<feature type="domain" description="Capsule synthesis protein CapA" evidence="2">
    <location>
        <begin position="2"/>
        <end position="246"/>
    </location>
</feature>
<comment type="similarity">
    <text evidence="1">Belongs to the CapA family.</text>
</comment>
<dbReference type="GO" id="GO:0016787">
    <property type="term" value="F:hydrolase activity"/>
    <property type="evidence" value="ECO:0007669"/>
    <property type="project" value="UniProtKB-KW"/>
</dbReference>
<dbReference type="InterPro" id="IPR052169">
    <property type="entry name" value="CW_Biosynth-Accessory"/>
</dbReference>
<dbReference type="Pfam" id="PF09587">
    <property type="entry name" value="PGA_cap"/>
    <property type="match status" value="1"/>
</dbReference>
<dbReference type="RefSeq" id="WP_345883183.1">
    <property type="nucleotide sequence ID" value="NZ_JBDFRB010000002.1"/>
</dbReference>
<protein>
    <submittedName>
        <fullName evidence="3">CapA family protein</fullName>
        <ecNumber evidence="3">3.1.-.-</ecNumber>
    </submittedName>
</protein>
<evidence type="ECO:0000259" key="2">
    <source>
        <dbReference type="SMART" id="SM00854"/>
    </source>
</evidence>
<dbReference type="CDD" id="cd07381">
    <property type="entry name" value="MPP_CapA"/>
    <property type="match status" value="1"/>
</dbReference>
<reference evidence="3 4" key="1">
    <citation type="submission" date="2024-05" db="EMBL/GenBank/DDBJ databases">
        <title>Sinomonas sp. nov., isolated from a waste landfill.</title>
        <authorList>
            <person name="Zhao Y."/>
        </authorList>
    </citation>
    <scope>NUCLEOTIDE SEQUENCE [LARGE SCALE GENOMIC DNA]</scope>
    <source>
        <strain evidence="3 4">CCTCC AB2014300</strain>
    </source>
</reference>
<accession>A0ABU9WWV9</accession>
<sequence>MRIGLMGDVMLGRLVNERLRREGPAYVWGDLLPVLAGTDVRFANLECVLADGGSPWPGKTFHFRSDSANVACLEAAGVTVVSLANNHTLDYGLDAFAGMLPLLDTHGILHAGAGRDSAAAREPAVVHAGGTEVGVLAFTDNEPGWAAGPASPGVFHVPTDPSDPRTRGLVDLVRRVRAGVGFLLVSAHWGPNWGRAVPPDHVALAHALVDAGADAVFGHSAHIFRGVEVYRGRPIVYSAGDFIDDYAVDPTERNDQSFLFLLDVHDGAPALLRLVPTEIVDFQARRAGAEAPAIARRMQQRSAALGTEAHWLDEEGCLEIRCNGRG</sequence>
<evidence type="ECO:0000256" key="1">
    <source>
        <dbReference type="ARBA" id="ARBA00005662"/>
    </source>
</evidence>
<dbReference type="PANTHER" id="PTHR33393:SF11">
    <property type="entry name" value="POLYGLUTAMINE SYNTHESIS ACCESSORY PROTEIN RV0574C-RELATED"/>
    <property type="match status" value="1"/>
</dbReference>
<evidence type="ECO:0000313" key="3">
    <source>
        <dbReference type="EMBL" id="MEN2743667.1"/>
    </source>
</evidence>
<dbReference type="Proteomes" id="UP001422074">
    <property type="component" value="Unassembled WGS sequence"/>
</dbReference>
<dbReference type="InterPro" id="IPR029052">
    <property type="entry name" value="Metallo-depent_PP-like"/>
</dbReference>
<dbReference type="Gene3D" id="3.60.21.10">
    <property type="match status" value="1"/>
</dbReference>
<comment type="caution">
    <text evidence="3">The sequence shown here is derived from an EMBL/GenBank/DDBJ whole genome shotgun (WGS) entry which is preliminary data.</text>
</comment>
<organism evidence="3 4">
    <name type="scientific">Sinomonas halotolerans</name>
    <dbReference type="NCBI Taxonomy" id="1644133"/>
    <lineage>
        <taxon>Bacteria</taxon>
        <taxon>Bacillati</taxon>
        <taxon>Actinomycetota</taxon>
        <taxon>Actinomycetes</taxon>
        <taxon>Micrococcales</taxon>
        <taxon>Micrococcaceae</taxon>
        <taxon>Sinomonas</taxon>
    </lineage>
</organism>
<proteinExistence type="inferred from homology"/>
<dbReference type="EMBL" id="JBDFRB010000002">
    <property type="protein sequence ID" value="MEN2743667.1"/>
    <property type="molecule type" value="Genomic_DNA"/>
</dbReference>
<keyword evidence="3" id="KW-0378">Hydrolase</keyword>
<gene>
    <name evidence="3" type="ORF">ABCQ75_03810</name>
</gene>
<dbReference type="InterPro" id="IPR019079">
    <property type="entry name" value="Capsule_synth_CapA"/>
</dbReference>